<name>A0ABS3DWG1_9BACI</name>
<sequence length="73" mass="8641">MREGRFELSFADSKELHLRRNCRSRGNDNGPKQTLMTADYKKIKKITLYPATVQVLEKHWTCLQTESRLRLMT</sequence>
<keyword evidence="2" id="KW-1185">Reference proteome</keyword>
<reference evidence="1 2" key="1">
    <citation type="submission" date="2020-12" db="EMBL/GenBank/DDBJ databases">
        <title>Oil enriched cultivation method for isolating marine PHA-producing bacteria.</title>
        <authorList>
            <person name="Zheng W."/>
            <person name="Yu S."/>
            <person name="Huang Y."/>
        </authorList>
    </citation>
    <scope>NUCLEOTIDE SEQUENCE [LARGE SCALE GENOMIC DNA]</scope>
    <source>
        <strain evidence="1 2">SY-2-6</strain>
    </source>
</reference>
<comment type="caution">
    <text evidence="1">The sequence shown here is derived from an EMBL/GenBank/DDBJ whole genome shotgun (WGS) entry which is preliminary data.</text>
</comment>
<organism evidence="1 2">
    <name type="scientific">Halobacillus kuroshimensis</name>
    <dbReference type="NCBI Taxonomy" id="302481"/>
    <lineage>
        <taxon>Bacteria</taxon>
        <taxon>Bacillati</taxon>
        <taxon>Bacillota</taxon>
        <taxon>Bacilli</taxon>
        <taxon>Bacillales</taxon>
        <taxon>Bacillaceae</taxon>
        <taxon>Halobacillus</taxon>
    </lineage>
</organism>
<dbReference type="EMBL" id="JAEKJY010000003">
    <property type="protein sequence ID" value="MBN8235664.1"/>
    <property type="molecule type" value="Genomic_DNA"/>
</dbReference>
<dbReference type="Proteomes" id="UP000663970">
    <property type="component" value="Unassembled WGS sequence"/>
</dbReference>
<accession>A0ABS3DWG1</accession>
<gene>
    <name evidence="1" type="ORF">JF544_10420</name>
</gene>
<evidence type="ECO:0000313" key="1">
    <source>
        <dbReference type="EMBL" id="MBN8235664.1"/>
    </source>
</evidence>
<proteinExistence type="predicted"/>
<evidence type="ECO:0000313" key="2">
    <source>
        <dbReference type="Proteomes" id="UP000663970"/>
    </source>
</evidence>
<protein>
    <submittedName>
        <fullName evidence="1">Uncharacterized protein</fullName>
    </submittedName>
</protein>